<dbReference type="Gene3D" id="1.20.1250.20">
    <property type="entry name" value="MFS general substrate transporter like domains"/>
    <property type="match status" value="2"/>
</dbReference>
<dbReference type="PROSITE" id="PS50850">
    <property type="entry name" value="MFS"/>
    <property type="match status" value="1"/>
</dbReference>
<organism evidence="7 8">
    <name type="scientific">Owenia fusiformis</name>
    <name type="common">Polychaete worm</name>
    <dbReference type="NCBI Taxonomy" id="6347"/>
    <lineage>
        <taxon>Eukaryota</taxon>
        <taxon>Metazoa</taxon>
        <taxon>Spiralia</taxon>
        <taxon>Lophotrochozoa</taxon>
        <taxon>Annelida</taxon>
        <taxon>Polychaeta</taxon>
        <taxon>Sedentaria</taxon>
        <taxon>Canalipalpata</taxon>
        <taxon>Sabellida</taxon>
        <taxon>Oweniida</taxon>
        <taxon>Oweniidae</taxon>
        <taxon>Owenia</taxon>
    </lineage>
</organism>
<comment type="caution">
    <text evidence="7">The sequence shown here is derived from an EMBL/GenBank/DDBJ whole genome shotgun (WGS) entry which is preliminary data.</text>
</comment>
<name>A0A8J1TG79_OWEFU</name>
<dbReference type="EMBL" id="CAIIXF020000002">
    <property type="protein sequence ID" value="CAH1777292.1"/>
    <property type="molecule type" value="Genomic_DNA"/>
</dbReference>
<keyword evidence="8" id="KW-1185">Reference proteome</keyword>
<keyword evidence="4" id="KW-1133">Transmembrane helix</keyword>
<comment type="similarity">
    <text evidence="2">Belongs to the major facilitator superfamily. Nitrate/nitrite porter (TC 2.A.1.8) family.</text>
</comment>
<dbReference type="InterPro" id="IPR036259">
    <property type="entry name" value="MFS_trans_sf"/>
</dbReference>
<sequence>MDPHQRDAEAVGCCAKSNLDTDDIGKATTFWLFSIKRPHMRAFHASWFGFFVAFLGWFCVQPLIPKIKEDLGLKDEEIANSGIAAVAAVIVIRICAGPLCDRFGARRVMIGLLVAGSIPVGLTGLVTNGLGLIIVRLFIGILGGVFVPCQMWTINMFSDNIVGSANALAGGWGNLGGGVTFLLMPLLYQLVSYSNLSPSAVWKVTLVIPASVGLILAIPYWFFTDDCPQGPWHLRKTRFANEVKYDTKKLDGHVNKAYSTSDSENENNTELSVTAVENNGNLSVSGNKKMEAQQDGWRGNIGLKILTIIILFVQYAACFGVEISVNSNLNIYLLRKFKKPGCNITDLTGKDSYSCSVLTAETASLITSLFGLMNLFARFTGGFLSDVCNKRWNLSGRILVHFTVFLLQGTLMIIFGQMDTIPSAIAVLIFWSMCVQNAEGTTYSLVPFVLPERVGIVAGIVAAGGNVGGICWNTLWRFSLDNMSQYFTIIGSIVIGTALLNIVLFVGGYHITDPLCQKQNENTTGGREAPEEDVSEKQACQIVSCDSTKL</sequence>
<evidence type="ECO:0000256" key="1">
    <source>
        <dbReference type="ARBA" id="ARBA00004141"/>
    </source>
</evidence>
<dbReference type="Proteomes" id="UP000749559">
    <property type="component" value="Unassembled WGS sequence"/>
</dbReference>
<dbReference type="AlphaFoldDB" id="A0A8J1TG79"/>
<dbReference type="InterPro" id="IPR044772">
    <property type="entry name" value="NO3_transporter"/>
</dbReference>
<evidence type="ECO:0000256" key="2">
    <source>
        <dbReference type="ARBA" id="ARBA00008432"/>
    </source>
</evidence>
<accession>A0A8J1TG79</accession>
<dbReference type="PANTHER" id="PTHR23515">
    <property type="entry name" value="HIGH-AFFINITY NITRATE TRANSPORTER 2.3"/>
    <property type="match status" value="1"/>
</dbReference>
<protein>
    <submittedName>
        <fullName evidence="7">Uncharacterized protein</fullName>
    </submittedName>
</protein>
<gene>
    <name evidence="7" type="ORF">OFUS_LOCUS4350</name>
</gene>
<dbReference type="InterPro" id="IPR011701">
    <property type="entry name" value="MFS"/>
</dbReference>
<dbReference type="GO" id="GO:0042128">
    <property type="term" value="P:nitrate assimilation"/>
    <property type="evidence" value="ECO:0007669"/>
    <property type="project" value="UniProtKB-KW"/>
</dbReference>
<evidence type="ECO:0000256" key="3">
    <source>
        <dbReference type="ARBA" id="ARBA00022692"/>
    </source>
</evidence>
<reference evidence="7" key="1">
    <citation type="submission" date="2022-03" db="EMBL/GenBank/DDBJ databases">
        <authorList>
            <person name="Martin C."/>
        </authorList>
    </citation>
    <scope>NUCLEOTIDE SEQUENCE</scope>
</reference>
<dbReference type="GO" id="GO:0015112">
    <property type="term" value="F:nitrate transmembrane transporter activity"/>
    <property type="evidence" value="ECO:0007669"/>
    <property type="project" value="InterPro"/>
</dbReference>
<dbReference type="OrthoDB" id="434240at2759"/>
<evidence type="ECO:0000313" key="7">
    <source>
        <dbReference type="EMBL" id="CAH1777292.1"/>
    </source>
</evidence>
<comment type="subcellular location">
    <subcellularLocation>
        <location evidence="1">Membrane</location>
        <topology evidence="1">Multi-pass membrane protein</topology>
    </subcellularLocation>
</comment>
<keyword evidence="5" id="KW-0534">Nitrate assimilation</keyword>
<dbReference type="GO" id="GO:0016020">
    <property type="term" value="C:membrane"/>
    <property type="evidence" value="ECO:0007669"/>
    <property type="project" value="UniProtKB-SubCell"/>
</dbReference>
<keyword evidence="6" id="KW-0472">Membrane</keyword>
<evidence type="ECO:0000313" key="8">
    <source>
        <dbReference type="Proteomes" id="UP000749559"/>
    </source>
</evidence>
<evidence type="ECO:0000256" key="4">
    <source>
        <dbReference type="ARBA" id="ARBA00022989"/>
    </source>
</evidence>
<dbReference type="InterPro" id="IPR020846">
    <property type="entry name" value="MFS_dom"/>
</dbReference>
<keyword evidence="3" id="KW-0812">Transmembrane</keyword>
<proteinExistence type="inferred from homology"/>
<evidence type="ECO:0000256" key="5">
    <source>
        <dbReference type="ARBA" id="ARBA00023063"/>
    </source>
</evidence>
<dbReference type="SUPFAM" id="SSF103473">
    <property type="entry name" value="MFS general substrate transporter"/>
    <property type="match status" value="1"/>
</dbReference>
<evidence type="ECO:0000256" key="6">
    <source>
        <dbReference type="ARBA" id="ARBA00023136"/>
    </source>
</evidence>
<dbReference type="Pfam" id="PF07690">
    <property type="entry name" value="MFS_1"/>
    <property type="match status" value="1"/>
</dbReference>